<comment type="caution">
    <text evidence="2">The sequence shown here is derived from an EMBL/GenBank/DDBJ whole genome shotgun (WGS) entry which is preliminary data.</text>
</comment>
<feature type="signal peptide" evidence="1">
    <location>
        <begin position="1"/>
        <end position="21"/>
    </location>
</feature>
<evidence type="ECO:0008006" key="4">
    <source>
        <dbReference type="Google" id="ProtNLM"/>
    </source>
</evidence>
<evidence type="ECO:0000313" key="2">
    <source>
        <dbReference type="EMBL" id="RLL64564.1"/>
    </source>
</evidence>
<protein>
    <recommendedName>
        <fullName evidence="4">DUF1217 domain-containing protein</fullName>
    </recommendedName>
</protein>
<organism evidence="2 3">
    <name type="scientific">Paenirhodobacter hankyongi</name>
    <dbReference type="NCBI Taxonomy" id="2294033"/>
    <lineage>
        <taxon>Bacteria</taxon>
        <taxon>Pseudomonadati</taxon>
        <taxon>Pseudomonadota</taxon>
        <taxon>Alphaproteobacteria</taxon>
        <taxon>Rhodobacterales</taxon>
        <taxon>Rhodobacter group</taxon>
        <taxon>Paenirhodobacter</taxon>
    </lineage>
</organism>
<dbReference type="Proteomes" id="UP000279673">
    <property type="component" value="Unassembled WGS sequence"/>
</dbReference>
<dbReference type="AlphaFoldDB" id="A0A421BNA7"/>
<sequence>MKRNMTYAAVALVLSAGVASAAETNQGLQQIANYLGVDAGAYSATELHQLLGARDAGDQSTYDYFLKHAGAAQGDAVTAGKAQIAAQVGLNPAEYTTAELIRVQKAQRQGDLQTVAFVVSHQNRNTIVNPQVAMGRDS</sequence>
<gene>
    <name evidence="2" type="ORF">DYS74_11320</name>
</gene>
<keyword evidence="1" id="KW-0732">Signal</keyword>
<feature type="chain" id="PRO_5019118312" description="DUF1217 domain-containing protein" evidence="1">
    <location>
        <begin position="22"/>
        <end position="138"/>
    </location>
</feature>
<reference evidence="2 3" key="1">
    <citation type="submission" date="2018-10" db="EMBL/GenBank/DDBJ databases">
        <title>Rhodobacter sp . BO-81.</title>
        <authorList>
            <person name="Im W.T."/>
        </authorList>
    </citation>
    <scope>NUCLEOTIDE SEQUENCE [LARGE SCALE GENOMIC DNA]</scope>
    <source>
        <strain evidence="2 3">BO-81</strain>
    </source>
</reference>
<proteinExistence type="predicted"/>
<evidence type="ECO:0000313" key="3">
    <source>
        <dbReference type="Proteomes" id="UP000279673"/>
    </source>
</evidence>
<accession>A0A421BNA7</accession>
<name>A0A421BNA7_9RHOB</name>
<keyword evidence="3" id="KW-1185">Reference proteome</keyword>
<dbReference type="RefSeq" id="WP_121533807.1">
    <property type="nucleotide sequence ID" value="NZ_RCHI01000009.1"/>
</dbReference>
<evidence type="ECO:0000256" key="1">
    <source>
        <dbReference type="SAM" id="SignalP"/>
    </source>
</evidence>
<dbReference type="EMBL" id="RCHI01000009">
    <property type="protein sequence ID" value="RLL64564.1"/>
    <property type="molecule type" value="Genomic_DNA"/>
</dbReference>